<evidence type="ECO:0000256" key="1">
    <source>
        <dbReference type="SAM" id="MobiDB-lite"/>
    </source>
</evidence>
<feature type="compositionally biased region" description="Low complexity" evidence="1">
    <location>
        <begin position="75"/>
        <end position="108"/>
    </location>
</feature>
<sequence length="663" mass="76254">MTSANRFILVPEDIYRGLTSVSRDDTGDQNLDFARRALEKVKRERADPTTKNVHYNQELRRYLHLKKLHDERPVKVSIDSSSKSSIPAMSSEPPAAAAFTPATPSSTSRRQSRQKKNGGSERRKKRRTNSASAGGERLNEEEGVGNGEKEGDTTADTSFRSAKSRSTTGTLRAETEEPSPVLTPHAPGQPATTTETTTTTTAPTEWVDNLVALMMANPDKYGLSSDGTIKNQYGKRITNSGVRNALEWIFKKKQGRRPPGTTHIEQIFEREPLLRTYLPSAGQRNCEIQSPTMEIYAQRLNQLYNDPNKSSAAFAGIDALWREARKTMPKITRAQVQKWLEHHRTYTLHRPRRVHFRRSRTIAAGYMTDVQLDLADFQKLSRHNKGAKYALVGIDVLSRMVFATPTRSKSARDMVDALQRLFSQMAMLPHRVFSDKGKEFEAREVKELFANEDVEKHRPASSTVKASMCERAIRTLKQRIYRYFSEKHSLNWTDVLPRIVEGINASRSRTHGKRPVDIGFHNAQEVWERLYGPLDRFVHPKRYAKEEGRRLARFTEGDYVRMSKNKGTFARGYMPSWSDEILQIAEVKRTSTPVRYRVRDERGELFEGWFYEPDLGRVHKDEETSYRVQVLRTKTQKDGTKKYLVRYLDDPHRPRWIDEEQFV</sequence>
<dbReference type="PANTHER" id="PTHR46585:SF1">
    <property type="entry name" value="CHROMO DOMAIN-CONTAINING PROTEIN"/>
    <property type="match status" value="1"/>
</dbReference>
<dbReference type="InterPro" id="IPR001584">
    <property type="entry name" value="Integrase_cat-core"/>
</dbReference>
<accession>A0A914GQX0</accession>
<keyword evidence="3" id="KW-1185">Reference proteome</keyword>
<dbReference type="Pfam" id="PF00665">
    <property type="entry name" value="rve"/>
    <property type="match status" value="1"/>
</dbReference>
<dbReference type="PANTHER" id="PTHR46585">
    <property type="entry name" value="INTEGRASE CORE DOMAIN CONTAINING PROTEIN"/>
    <property type="match status" value="1"/>
</dbReference>
<evidence type="ECO:0000313" key="4">
    <source>
        <dbReference type="WBParaSite" id="Gr19_v10_g10569.t1"/>
    </source>
</evidence>
<feature type="compositionally biased region" description="Basic residues" evidence="1">
    <location>
        <begin position="110"/>
        <end position="128"/>
    </location>
</feature>
<dbReference type="InterPro" id="IPR036397">
    <property type="entry name" value="RNaseH_sf"/>
</dbReference>
<evidence type="ECO:0000313" key="3">
    <source>
        <dbReference type="Proteomes" id="UP000887572"/>
    </source>
</evidence>
<feature type="domain" description="Integrase catalytic" evidence="2">
    <location>
        <begin position="347"/>
        <end position="523"/>
    </location>
</feature>
<dbReference type="GO" id="GO:0015074">
    <property type="term" value="P:DNA integration"/>
    <property type="evidence" value="ECO:0007669"/>
    <property type="project" value="InterPro"/>
</dbReference>
<dbReference type="SUPFAM" id="SSF53098">
    <property type="entry name" value="Ribonuclease H-like"/>
    <property type="match status" value="1"/>
</dbReference>
<dbReference type="Proteomes" id="UP000887572">
    <property type="component" value="Unplaced"/>
</dbReference>
<dbReference type="Gene3D" id="3.30.420.10">
    <property type="entry name" value="Ribonuclease H-like superfamily/Ribonuclease H"/>
    <property type="match status" value="1"/>
</dbReference>
<dbReference type="PROSITE" id="PS50994">
    <property type="entry name" value="INTEGRASE"/>
    <property type="match status" value="1"/>
</dbReference>
<dbReference type="WBParaSite" id="Gr19_v10_g10569.t1">
    <property type="protein sequence ID" value="Gr19_v10_g10569.t1"/>
    <property type="gene ID" value="Gr19_v10_g10569"/>
</dbReference>
<reference evidence="4" key="1">
    <citation type="submission" date="2022-11" db="UniProtKB">
        <authorList>
            <consortium name="WormBaseParasite"/>
        </authorList>
    </citation>
    <scope>IDENTIFICATION</scope>
</reference>
<feature type="region of interest" description="Disordered" evidence="1">
    <location>
        <begin position="73"/>
        <end position="203"/>
    </location>
</feature>
<feature type="compositionally biased region" description="Polar residues" evidence="1">
    <location>
        <begin position="154"/>
        <end position="170"/>
    </location>
</feature>
<dbReference type="InterPro" id="IPR012337">
    <property type="entry name" value="RNaseH-like_sf"/>
</dbReference>
<feature type="compositionally biased region" description="Low complexity" evidence="1">
    <location>
        <begin position="190"/>
        <end position="203"/>
    </location>
</feature>
<name>A0A914GQX0_GLORO</name>
<proteinExistence type="predicted"/>
<evidence type="ECO:0000259" key="2">
    <source>
        <dbReference type="PROSITE" id="PS50994"/>
    </source>
</evidence>
<organism evidence="3 4">
    <name type="scientific">Globodera rostochiensis</name>
    <name type="common">Golden nematode worm</name>
    <name type="synonym">Heterodera rostochiensis</name>
    <dbReference type="NCBI Taxonomy" id="31243"/>
    <lineage>
        <taxon>Eukaryota</taxon>
        <taxon>Metazoa</taxon>
        <taxon>Ecdysozoa</taxon>
        <taxon>Nematoda</taxon>
        <taxon>Chromadorea</taxon>
        <taxon>Rhabditida</taxon>
        <taxon>Tylenchina</taxon>
        <taxon>Tylenchomorpha</taxon>
        <taxon>Tylenchoidea</taxon>
        <taxon>Heteroderidae</taxon>
        <taxon>Heteroderinae</taxon>
        <taxon>Globodera</taxon>
    </lineage>
</organism>
<protein>
    <submittedName>
        <fullName evidence="4">Integrase catalytic domain-containing protein</fullName>
    </submittedName>
</protein>
<dbReference type="GO" id="GO:0003676">
    <property type="term" value="F:nucleic acid binding"/>
    <property type="evidence" value="ECO:0007669"/>
    <property type="project" value="InterPro"/>
</dbReference>
<dbReference type="AlphaFoldDB" id="A0A914GQX0"/>